<dbReference type="SUPFAM" id="SSF161098">
    <property type="entry name" value="MetI-like"/>
    <property type="match status" value="1"/>
</dbReference>
<dbReference type="CDD" id="cd06261">
    <property type="entry name" value="TM_PBP2"/>
    <property type="match status" value="1"/>
</dbReference>
<keyword evidence="2 9" id="KW-0813">Transport</keyword>
<feature type="transmembrane region" description="Helical" evidence="9">
    <location>
        <begin position="9"/>
        <end position="27"/>
    </location>
</feature>
<keyword evidence="5 9" id="KW-0812">Transmembrane</keyword>
<gene>
    <name evidence="11" type="ORF">BKG89_04415</name>
</gene>
<reference evidence="11 12" key="1">
    <citation type="submission" date="2016-10" db="EMBL/GenBank/DDBJ databases">
        <title>Rodentibacter gen. nov. and new species.</title>
        <authorList>
            <person name="Christensen H."/>
        </authorList>
    </citation>
    <scope>NUCLEOTIDE SEQUENCE [LARGE SCALE GENOMIC DNA]</scope>
    <source>
        <strain evidence="11 12">1998236014</strain>
    </source>
</reference>
<keyword evidence="12" id="KW-1185">Reference proteome</keyword>
<dbReference type="InterPro" id="IPR000515">
    <property type="entry name" value="MetI-like"/>
</dbReference>
<comment type="subcellular location">
    <subcellularLocation>
        <location evidence="1">Cell inner membrane</location>
        <topology evidence="1">Multi-pass membrane protein</topology>
    </subcellularLocation>
    <subcellularLocation>
        <location evidence="9">Cell membrane</location>
        <topology evidence="9">Multi-pass membrane protein</topology>
    </subcellularLocation>
</comment>
<feature type="transmembrane region" description="Helical" evidence="9">
    <location>
        <begin position="184"/>
        <end position="203"/>
    </location>
</feature>
<feature type="domain" description="ABC transmembrane type-1" evidence="10">
    <location>
        <begin position="75"/>
        <end position="303"/>
    </location>
</feature>
<dbReference type="InterPro" id="IPR035906">
    <property type="entry name" value="MetI-like_sf"/>
</dbReference>
<evidence type="ECO:0000256" key="3">
    <source>
        <dbReference type="ARBA" id="ARBA00022475"/>
    </source>
</evidence>
<proteinExistence type="inferred from homology"/>
<dbReference type="Pfam" id="PF00528">
    <property type="entry name" value="BPD_transp_1"/>
    <property type="match status" value="1"/>
</dbReference>
<name>A0ABX3KY37_9PAST</name>
<comment type="similarity">
    <text evidence="8">Belongs to the binding-protein-dependent transport system permease family. OppBC subfamily.</text>
</comment>
<dbReference type="RefSeq" id="WP_077462977.1">
    <property type="nucleotide sequence ID" value="NZ_MLAA01000014.1"/>
</dbReference>
<protein>
    <submittedName>
        <fullName evidence="11">Peptide ABC transporter permease</fullName>
    </submittedName>
</protein>
<keyword evidence="6 9" id="KW-1133">Transmembrane helix</keyword>
<evidence type="ECO:0000256" key="8">
    <source>
        <dbReference type="ARBA" id="ARBA00024202"/>
    </source>
</evidence>
<evidence type="ECO:0000313" key="11">
    <source>
        <dbReference type="EMBL" id="OOF70239.1"/>
    </source>
</evidence>
<dbReference type="PANTHER" id="PTHR43163">
    <property type="entry name" value="DIPEPTIDE TRANSPORT SYSTEM PERMEASE PROTEIN DPPB-RELATED"/>
    <property type="match status" value="1"/>
</dbReference>
<keyword evidence="4" id="KW-0997">Cell inner membrane</keyword>
<evidence type="ECO:0000256" key="9">
    <source>
        <dbReference type="RuleBase" id="RU363032"/>
    </source>
</evidence>
<dbReference type="PROSITE" id="PS50928">
    <property type="entry name" value="ABC_TM1"/>
    <property type="match status" value="1"/>
</dbReference>
<evidence type="ECO:0000259" key="10">
    <source>
        <dbReference type="PROSITE" id="PS50928"/>
    </source>
</evidence>
<feature type="transmembrane region" description="Helical" evidence="9">
    <location>
        <begin position="285"/>
        <end position="310"/>
    </location>
</feature>
<feature type="transmembrane region" description="Helical" evidence="9">
    <location>
        <begin position="83"/>
        <end position="103"/>
    </location>
</feature>
<evidence type="ECO:0000256" key="4">
    <source>
        <dbReference type="ARBA" id="ARBA00022519"/>
    </source>
</evidence>
<evidence type="ECO:0000256" key="1">
    <source>
        <dbReference type="ARBA" id="ARBA00004429"/>
    </source>
</evidence>
<dbReference type="Proteomes" id="UP000188820">
    <property type="component" value="Unassembled WGS sequence"/>
</dbReference>
<evidence type="ECO:0000256" key="5">
    <source>
        <dbReference type="ARBA" id="ARBA00022692"/>
    </source>
</evidence>
<sequence>MFFSALRHLIWISILFIILSFLSYLILLREPLNAEAMSTHFYFNYINYIKQLLQGELGITYRTGESLLTQILTVLPPTLELCFSALLFAFIIGVPLGVLSAVYNRRIFAKAVQSLSYLGLSIPVFWLAPILLYFSAIYSWEISALGQYNLLYEIKTVTGFPVIDMWFLDIPYRIKIMQNVMQHLALPTLVLSILPMMEIIRIIQQRAEFILNQNYAKVAVTKGWSKWKILHQYVFRNSFPLLVPQMTRVFTLVLTQCMLVETTLGWPGIGRWLIDAVNYQDYNSISAGIIVIGVCIIIIDTITKFISFILDPLNKKGWYAR</sequence>
<organism evidence="11 12">
    <name type="scientific">Rodentibacter caecimuris</name>
    <dbReference type="NCBI Taxonomy" id="1796644"/>
    <lineage>
        <taxon>Bacteria</taxon>
        <taxon>Pseudomonadati</taxon>
        <taxon>Pseudomonadota</taxon>
        <taxon>Gammaproteobacteria</taxon>
        <taxon>Pasteurellales</taxon>
        <taxon>Pasteurellaceae</taxon>
        <taxon>Rodentibacter</taxon>
    </lineage>
</organism>
<evidence type="ECO:0000256" key="6">
    <source>
        <dbReference type="ARBA" id="ARBA00022989"/>
    </source>
</evidence>
<keyword evidence="3" id="KW-1003">Cell membrane</keyword>
<evidence type="ECO:0000256" key="2">
    <source>
        <dbReference type="ARBA" id="ARBA00022448"/>
    </source>
</evidence>
<dbReference type="PANTHER" id="PTHR43163:SF4">
    <property type="entry name" value="PUTRESCINE EXPORT SYSTEM PERMEASE PROTEIN SAPB"/>
    <property type="match status" value="1"/>
</dbReference>
<feature type="transmembrane region" description="Helical" evidence="9">
    <location>
        <begin position="115"/>
        <end position="138"/>
    </location>
</feature>
<keyword evidence="7 9" id="KW-0472">Membrane</keyword>
<dbReference type="Gene3D" id="1.10.3720.10">
    <property type="entry name" value="MetI-like"/>
    <property type="match status" value="1"/>
</dbReference>
<evidence type="ECO:0000313" key="12">
    <source>
        <dbReference type="Proteomes" id="UP000188820"/>
    </source>
</evidence>
<accession>A0ABX3KY37</accession>
<dbReference type="EMBL" id="MLAA01000014">
    <property type="protein sequence ID" value="OOF70239.1"/>
    <property type="molecule type" value="Genomic_DNA"/>
</dbReference>
<comment type="caution">
    <text evidence="11">The sequence shown here is derived from an EMBL/GenBank/DDBJ whole genome shotgun (WGS) entry which is preliminary data.</text>
</comment>
<evidence type="ECO:0000256" key="7">
    <source>
        <dbReference type="ARBA" id="ARBA00023136"/>
    </source>
</evidence>